<comment type="caution">
    <text evidence="1">The sequence shown here is derived from an EMBL/GenBank/DDBJ whole genome shotgun (WGS) entry which is preliminary data.</text>
</comment>
<dbReference type="Proteomes" id="UP000823775">
    <property type="component" value="Unassembled WGS sequence"/>
</dbReference>
<dbReference type="EMBL" id="JACEIK010000639">
    <property type="protein sequence ID" value="MCD7460177.1"/>
    <property type="molecule type" value="Genomic_DNA"/>
</dbReference>
<name>A0ABS8SMU2_DATST</name>
<evidence type="ECO:0008006" key="3">
    <source>
        <dbReference type="Google" id="ProtNLM"/>
    </source>
</evidence>
<evidence type="ECO:0000313" key="1">
    <source>
        <dbReference type="EMBL" id="MCD7460177.1"/>
    </source>
</evidence>
<feature type="non-terminal residue" evidence="1">
    <location>
        <position position="1"/>
    </location>
</feature>
<feature type="non-terminal residue" evidence="1">
    <location>
        <position position="53"/>
    </location>
</feature>
<organism evidence="1 2">
    <name type="scientific">Datura stramonium</name>
    <name type="common">Jimsonweed</name>
    <name type="synonym">Common thornapple</name>
    <dbReference type="NCBI Taxonomy" id="4076"/>
    <lineage>
        <taxon>Eukaryota</taxon>
        <taxon>Viridiplantae</taxon>
        <taxon>Streptophyta</taxon>
        <taxon>Embryophyta</taxon>
        <taxon>Tracheophyta</taxon>
        <taxon>Spermatophyta</taxon>
        <taxon>Magnoliopsida</taxon>
        <taxon>eudicotyledons</taxon>
        <taxon>Gunneridae</taxon>
        <taxon>Pentapetalae</taxon>
        <taxon>asterids</taxon>
        <taxon>lamiids</taxon>
        <taxon>Solanales</taxon>
        <taxon>Solanaceae</taxon>
        <taxon>Solanoideae</taxon>
        <taxon>Datureae</taxon>
        <taxon>Datura</taxon>
    </lineage>
</organism>
<protein>
    <recommendedName>
        <fullName evidence="3">Retrotransposon gag domain-containing protein</fullName>
    </recommendedName>
</protein>
<sequence>SGFEQRSSMTILEYNHRFDLLDRYALDIMQTIRSRVHKFVTSMGLTSIRDYTR</sequence>
<evidence type="ECO:0000313" key="2">
    <source>
        <dbReference type="Proteomes" id="UP000823775"/>
    </source>
</evidence>
<keyword evidence="2" id="KW-1185">Reference proteome</keyword>
<proteinExistence type="predicted"/>
<reference evidence="1 2" key="1">
    <citation type="journal article" date="2021" name="BMC Genomics">
        <title>Datura genome reveals duplications of psychoactive alkaloid biosynthetic genes and high mutation rate following tissue culture.</title>
        <authorList>
            <person name="Rajewski A."/>
            <person name="Carter-House D."/>
            <person name="Stajich J."/>
            <person name="Litt A."/>
        </authorList>
    </citation>
    <scope>NUCLEOTIDE SEQUENCE [LARGE SCALE GENOMIC DNA]</scope>
    <source>
        <strain evidence="1">AR-01</strain>
    </source>
</reference>
<gene>
    <name evidence="1" type="ORF">HAX54_043003</name>
</gene>
<accession>A0ABS8SMU2</accession>